<protein>
    <submittedName>
        <fullName evidence="1">Uncharacterized protein</fullName>
    </submittedName>
</protein>
<accession>A0A8D9PEC2</accession>
<name>A0A8D9PEC2_9VIRU</name>
<proteinExistence type="predicted"/>
<organism evidence="1">
    <name type="scientific">Bacteriophage sp</name>
    <dbReference type="NCBI Taxonomy" id="38018"/>
    <lineage>
        <taxon>Viruses</taxon>
    </lineage>
</organism>
<dbReference type="EMBL" id="BK029940">
    <property type="protein sequence ID" value="DAD55714.1"/>
    <property type="molecule type" value="Genomic_DNA"/>
</dbReference>
<reference evidence="1" key="1">
    <citation type="journal article" date="2021" name="Proc. Natl. Acad. Sci. U.S.A.">
        <title>A Catalog of Tens of Thousands of Viruses from Human Metagenomes Reveals Hidden Associations with Chronic Diseases.</title>
        <authorList>
            <person name="Tisza M.J."/>
            <person name="Buck C.B."/>
        </authorList>
    </citation>
    <scope>NUCLEOTIDE SEQUENCE</scope>
    <source>
        <strain evidence="1">CtOZu12</strain>
    </source>
</reference>
<evidence type="ECO:0000313" key="1">
    <source>
        <dbReference type="EMBL" id="DAD55714.1"/>
    </source>
</evidence>
<sequence length="212" mass="25425">MTLDELLIKKEDELTQEQKYFINYYHYYYPVIDSPCVMNKICKYIESIDFQIKKKIKSNGDFDYKSLQSKDFVLNRALYQQILEKVVNTVKSWEEKRKQIYSNMVTRVGFQENLDREILYQNLKNELEDICSNSEQLANHLVYLFYVDKPSYNKNILWAVAGKQIYENLKEKTTSFYYPLKNDNGSLKFLYDNFSIERYLVSDLEGEEITDD</sequence>